<evidence type="ECO:0000313" key="3">
    <source>
        <dbReference type="Proteomes" id="UP000034399"/>
    </source>
</evidence>
<dbReference type="InterPro" id="IPR016195">
    <property type="entry name" value="Pol/histidinol_Pase-like"/>
</dbReference>
<comment type="caution">
    <text evidence="2">The sequence shown here is derived from an EMBL/GenBank/DDBJ whole genome shotgun (WGS) entry which is preliminary data.</text>
</comment>
<protein>
    <submittedName>
        <fullName evidence="2">Histidinol phosphatase</fullName>
    </submittedName>
</protein>
<dbReference type="InterPro" id="IPR004013">
    <property type="entry name" value="PHP_dom"/>
</dbReference>
<dbReference type="EMBL" id="JJPA01000196">
    <property type="protein sequence ID" value="KKG29104.1"/>
    <property type="molecule type" value="Genomic_DNA"/>
</dbReference>
<feature type="domain" description="Polymerase/histidinol phosphatase N-terminal" evidence="1">
    <location>
        <begin position="14"/>
        <end position="86"/>
    </location>
</feature>
<dbReference type="Gene3D" id="3.20.20.140">
    <property type="entry name" value="Metal-dependent hydrolases"/>
    <property type="match status" value="1"/>
</dbReference>
<organism evidence="2 3">
    <name type="scientific">Methanosarcina mazei</name>
    <name type="common">Methanosarcina frisia</name>
    <dbReference type="NCBI Taxonomy" id="2209"/>
    <lineage>
        <taxon>Archaea</taxon>
        <taxon>Methanobacteriati</taxon>
        <taxon>Methanobacteriota</taxon>
        <taxon>Stenosarchaea group</taxon>
        <taxon>Methanomicrobia</taxon>
        <taxon>Methanosarcinales</taxon>
        <taxon>Methanosarcinaceae</taxon>
        <taxon>Methanosarcina</taxon>
    </lineage>
</organism>
<dbReference type="SUPFAM" id="SSF89550">
    <property type="entry name" value="PHP domain-like"/>
    <property type="match status" value="1"/>
</dbReference>
<name>A0A0F8EG25_METMZ</name>
<evidence type="ECO:0000259" key="1">
    <source>
        <dbReference type="SMART" id="SM00481"/>
    </source>
</evidence>
<dbReference type="PANTHER" id="PTHR36928:SF1">
    <property type="entry name" value="PHOSPHATASE YCDX-RELATED"/>
    <property type="match status" value="1"/>
</dbReference>
<dbReference type="GO" id="GO:0008270">
    <property type="term" value="F:zinc ion binding"/>
    <property type="evidence" value="ECO:0007669"/>
    <property type="project" value="TreeGrafter"/>
</dbReference>
<dbReference type="SMART" id="SM00481">
    <property type="entry name" value="POLIIIAc"/>
    <property type="match status" value="1"/>
</dbReference>
<dbReference type="PANTHER" id="PTHR36928">
    <property type="entry name" value="PHOSPHATASE YCDX-RELATED"/>
    <property type="match status" value="1"/>
</dbReference>
<reference evidence="2 3" key="1">
    <citation type="journal article" date="2015" name="ISME J.">
        <title>Genomic and phenotypic differentiation among Methanosarcina mazei populations from Columbia River sediment.</title>
        <authorList>
            <person name="Youngblut N.D."/>
            <person name="Wirth J.S."/>
            <person name="Henriksen J.R."/>
            <person name="Smith M."/>
            <person name="Simon H."/>
            <person name="Metcalf W.W."/>
            <person name="Whitaker R.J."/>
        </authorList>
    </citation>
    <scope>NUCLEOTIDE SEQUENCE [LARGE SCALE GENOMIC DNA]</scope>
    <source>
        <strain evidence="2 3">3.F.A.1A.1</strain>
    </source>
</reference>
<dbReference type="GeneID" id="300257221"/>
<dbReference type="RefSeq" id="WP_048044409.1">
    <property type="nucleotide sequence ID" value="NZ_CP187260.1"/>
</dbReference>
<dbReference type="Pfam" id="PF02811">
    <property type="entry name" value="PHP"/>
    <property type="match status" value="1"/>
</dbReference>
<sequence length="206" mass="24006">MKTWEKYSDFLLKGEWHVHTCYTDGKNNIDEYCQKAVDIGLPLIAFTEHVRKNLDYDFHSFLSDIEIAKEKYDLIILSGCEAKVLPYGELDVSTGVLKEIDYPIFAFHSFPKDTDLYFESLKKVLKNRYMNTWAHPGAFLMKNGLELPEEQLVDIFHSMNKMDVLLEINNKYQVPSDIWKNLSSKLGVKFVKGSDVHNVEHLFFNI</sequence>
<dbReference type="GO" id="GO:0005829">
    <property type="term" value="C:cytosol"/>
    <property type="evidence" value="ECO:0007669"/>
    <property type="project" value="TreeGrafter"/>
</dbReference>
<dbReference type="Proteomes" id="UP000034399">
    <property type="component" value="Unassembled WGS sequence"/>
</dbReference>
<accession>A0A0F8EG25</accession>
<dbReference type="AlphaFoldDB" id="A0A0F8EG25"/>
<proteinExistence type="predicted"/>
<dbReference type="PATRIC" id="fig|2209.61.peg.347"/>
<dbReference type="InterPro" id="IPR003141">
    <property type="entry name" value="Pol/His_phosphatase_N"/>
</dbReference>
<dbReference type="InterPro" id="IPR050243">
    <property type="entry name" value="PHP_phosphatase"/>
</dbReference>
<evidence type="ECO:0000313" key="2">
    <source>
        <dbReference type="EMBL" id="KKG29104.1"/>
    </source>
</evidence>
<dbReference type="GO" id="GO:0042578">
    <property type="term" value="F:phosphoric ester hydrolase activity"/>
    <property type="evidence" value="ECO:0007669"/>
    <property type="project" value="TreeGrafter"/>
</dbReference>
<gene>
    <name evidence="2" type="ORF">DU52_01560</name>
</gene>